<reference evidence="2" key="1">
    <citation type="submission" date="2021-05" db="EMBL/GenBank/DDBJ databases">
        <title>A free-living protist that lacks canonical eukaryotic 1 DNA replication and segregation systems.</title>
        <authorList>
            <person name="Salas-Leiva D.E."/>
            <person name="Tromer E.C."/>
            <person name="Curtis B.A."/>
            <person name="Jerlstrom-Hultqvist J."/>
            <person name="Kolisko M."/>
            <person name="Yi Z."/>
            <person name="Salas-Leiva J.S."/>
            <person name="Gallot-Lavallee L."/>
            <person name="Kops G.J.P.L."/>
            <person name="Archibald J.M."/>
            <person name="Simpson A.G.B."/>
            <person name="Roger A.J."/>
        </authorList>
    </citation>
    <scope>NUCLEOTIDE SEQUENCE</scope>
    <source>
        <strain evidence="2">BICM</strain>
    </source>
</reference>
<comment type="caution">
    <text evidence="2">The sequence shown here is derived from an EMBL/GenBank/DDBJ whole genome shotgun (WGS) entry which is preliminary data.</text>
</comment>
<dbReference type="Proteomes" id="UP000717585">
    <property type="component" value="Unassembled WGS sequence"/>
</dbReference>
<dbReference type="EMBL" id="JAHDYR010000012">
    <property type="protein sequence ID" value="KAG9394834.1"/>
    <property type="molecule type" value="Genomic_DNA"/>
</dbReference>
<protein>
    <submittedName>
        <fullName evidence="2">Uncharacterized protein</fullName>
    </submittedName>
</protein>
<dbReference type="AlphaFoldDB" id="A0A8J6B5R3"/>
<feature type="compositionally biased region" description="Basic residues" evidence="1">
    <location>
        <begin position="287"/>
        <end position="306"/>
    </location>
</feature>
<dbReference type="InterPro" id="IPR008383">
    <property type="entry name" value="API5"/>
</dbReference>
<proteinExistence type="predicted"/>
<gene>
    <name evidence="2" type="ORF">J8273_0041</name>
</gene>
<accession>A0A8J6B5R3</accession>
<evidence type="ECO:0000313" key="3">
    <source>
        <dbReference type="Proteomes" id="UP000717585"/>
    </source>
</evidence>
<sequence>MSETDKTTQNDVSTIDSDAMLEDSMSNVRQLFSLIDNWISTLDADKIDEDSEPAPIHETINEFRTEVGDTEHFCTDDAIIELYRRALAAINQEALDTSLPARVALLRALVIPGRNASAKAAETLLRLFYPFVETYVVVEQTQYSFIELEPVLYILHILGSACPELFHELAHLPSPLLASTGQPVDYSAIERQTEFIKVYEKLCDVCFTRMTSLELLHEEKVEAGDEAQIKATNIAKNNATNIHRLANALSQDPPMLLSADCSAFPAIPSWRPVSITPSGGANGAHGFRGRGGYRGRGRGGSHRGRGRGGFERGRGRGRGDGHRGRGRVKRVDDP</sequence>
<dbReference type="Pfam" id="PF05918">
    <property type="entry name" value="API5"/>
    <property type="match status" value="1"/>
</dbReference>
<feature type="compositionally biased region" description="Basic and acidic residues" evidence="1">
    <location>
        <begin position="308"/>
        <end position="334"/>
    </location>
</feature>
<keyword evidence="3" id="KW-1185">Reference proteome</keyword>
<feature type="region of interest" description="Disordered" evidence="1">
    <location>
        <begin position="275"/>
        <end position="334"/>
    </location>
</feature>
<evidence type="ECO:0000256" key="1">
    <source>
        <dbReference type="SAM" id="MobiDB-lite"/>
    </source>
</evidence>
<evidence type="ECO:0000313" key="2">
    <source>
        <dbReference type="EMBL" id="KAG9394834.1"/>
    </source>
</evidence>
<name>A0A8J6B5R3_9EUKA</name>
<organism evidence="2 3">
    <name type="scientific">Carpediemonas membranifera</name>
    <dbReference type="NCBI Taxonomy" id="201153"/>
    <lineage>
        <taxon>Eukaryota</taxon>
        <taxon>Metamonada</taxon>
        <taxon>Carpediemonas-like organisms</taxon>
        <taxon>Carpediemonas</taxon>
    </lineage>
</organism>